<evidence type="ECO:0000313" key="3">
    <source>
        <dbReference type="EMBL" id="KAK8875803.1"/>
    </source>
</evidence>
<name>A0ABR2JD01_9EUKA</name>
<evidence type="ECO:0000256" key="2">
    <source>
        <dbReference type="SAM" id="MobiDB-lite"/>
    </source>
</evidence>
<comment type="caution">
    <text evidence="3">The sequence shown here is derived from an EMBL/GenBank/DDBJ whole genome shotgun (WGS) entry which is preliminary data.</text>
</comment>
<evidence type="ECO:0000313" key="4">
    <source>
        <dbReference type="Proteomes" id="UP001470230"/>
    </source>
</evidence>
<keyword evidence="4" id="KW-1185">Reference proteome</keyword>
<protein>
    <submittedName>
        <fullName evidence="3">Uncharacterized protein</fullName>
    </submittedName>
</protein>
<organism evidence="3 4">
    <name type="scientific">Tritrichomonas musculus</name>
    <dbReference type="NCBI Taxonomy" id="1915356"/>
    <lineage>
        <taxon>Eukaryota</taxon>
        <taxon>Metamonada</taxon>
        <taxon>Parabasalia</taxon>
        <taxon>Tritrichomonadida</taxon>
        <taxon>Tritrichomonadidae</taxon>
        <taxon>Tritrichomonas</taxon>
    </lineage>
</organism>
<sequence length="915" mass="105604">MFKKRFVKRFRIFIQTKSMQNENCGIKEFDYRFKEYKPTITLPINYFSVKSKTKPETLLYNINVQVNSCDTSNIDFTSGGTNKNTFKPLSKRFCDNIILYFELPKETINNNKVLQEYVNKADKTNSKESIGESKQSFSQSSATKLTTQSSSQSEMDDERPFGPEALCAERSSKSVNESIQETTDNTDSDTWINKLLKEIAPFLAENTEKIKRIFNTLGIQINKTHINPTRPAYENNTIRQYIKVSLPDIDIELIYNLITNATVIDVLNKEGIFIHDIDFTQDFQGVINKESVIHYLLQQPNFRMQGDFPEEIEDINLQKMHTIISNDCFVGKNCLTFITKSNYGSKADDGVGTVRYKFYNKFVQSIESPSVRVKVGNHYSDWIDNPEQILKESISKCVETGLLRLEITFYIQNCAVTQDYINKHLDYLTNLLPPNLLYYNSIPNQWKLIQSAIKYNLLILDLDNNLGLYSYSINKCTKKINGFFIKDISTNKISNLIKLYSFNTPIIVLSIIRSFDNLLIQQTTLEKKLTNNVDKRFVMEELETYLTTGSKYFFPKKSLNANPEDSGLIDSPIVRLRTQRSKCIGKLITGHVPILLREIDNIPLEFPNDKVTTIAKKYKEEQSEKLFIESNKDLIETLNKENNKTKESAAQEQLELIRKREELLATKEKEAKLLNHITNSFDIPHSNKKKLIELPDKTHLYIYAIKFITTKYGNTVLIATSTQTSITTESPLDVYWGDKSILDYTNLHKEMWQILDYNMYGSAFGRPIMEIEKDGFYYNKSRNKCALINVVDCKETSGEAFVHSELTEITIKRIIREELPENEFLLKHTYINTKSDKIDDLVKEGDVIEVFNTFSYRNSNLIEFKIRGKEDIISAKSNKFLDDIIVGKENRFSVVAGIVKTHPVSKRKCISFIGS</sequence>
<feature type="compositionally biased region" description="Polar residues" evidence="2">
    <location>
        <begin position="132"/>
        <end position="153"/>
    </location>
</feature>
<accession>A0ABR2JD01</accession>
<feature type="region of interest" description="Disordered" evidence="2">
    <location>
        <begin position="124"/>
        <end position="162"/>
    </location>
</feature>
<reference evidence="3 4" key="1">
    <citation type="submission" date="2024-04" db="EMBL/GenBank/DDBJ databases">
        <title>Tritrichomonas musculus Genome.</title>
        <authorList>
            <person name="Alves-Ferreira E."/>
            <person name="Grigg M."/>
            <person name="Lorenzi H."/>
            <person name="Galac M."/>
        </authorList>
    </citation>
    <scope>NUCLEOTIDE SEQUENCE [LARGE SCALE GENOMIC DNA]</scope>
    <source>
        <strain evidence="3 4">EAF2021</strain>
    </source>
</reference>
<proteinExistence type="predicted"/>
<dbReference type="Proteomes" id="UP001470230">
    <property type="component" value="Unassembled WGS sequence"/>
</dbReference>
<evidence type="ECO:0000256" key="1">
    <source>
        <dbReference type="SAM" id="Coils"/>
    </source>
</evidence>
<keyword evidence="1" id="KW-0175">Coiled coil</keyword>
<feature type="coiled-coil region" evidence="1">
    <location>
        <begin position="628"/>
        <end position="655"/>
    </location>
</feature>
<dbReference type="EMBL" id="JAPFFF010000012">
    <property type="protein sequence ID" value="KAK8875803.1"/>
    <property type="molecule type" value="Genomic_DNA"/>
</dbReference>
<gene>
    <name evidence="3" type="ORF">M9Y10_005978</name>
</gene>